<dbReference type="WBParaSite" id="ACOC_0000717601-mRNA-1">
    <property type="protein sequence ID" value="ACOC_0000717601-mRNA-1"/>
    <property type="gene ID" value="ACOC_0000717601"/>
</dbReference>
<name>A0A0R3PPN3_ANGCS</name>
<protein>
    <submittedName>
        <fullName evidence="3">Secreted protein</fullName>
    </submittedName>
</protein>
<reference evidence="3" key="1">
    <citation type="submission" date="2017-02" db="UniProtKB">
        <authorList>
            <consortium name="WormBaseParasite"/>
        </authorList>
    </citation>
    <scope>IDENTIFICATION</scope>
</reference>
<proteinExistence type="predicted"/>
<accession>A0A0R3PPN3</accession>
<dbReference type="EMBL" id="UYYA01004012">
    <property type="protein sequence ID" value="VDM58762.1"/>
    <property type="molecule type" value="Genomic_DNA"/>
</dbReference>
<evidence type="ECO:0000313" key="3">
    <source>
        <dbReference type="WBParaSite" id="ACOC_0000717601-mRNA-1"/>
    </source>
</evidence>
<dbReference type="Proteomes" id="UP000267027">
    <property type="component" value="Unassembled WGS sequence"/>
</dbReference>
<gene>
    <name evidence="1" type="ORF">ACOC_LOCUS7177</name>
</gene>
<keyword evidence="2" id="KW-1185">Reference proteome</keyword>
<dbReference type="AlphaFoldDB" id="A0A0R3PPN3"/>
<organism evidence="3">
    <name type="scientific">Angiostrongylus costaricensis</name>
    <name type="common">Nematode worm</name>
    <dbReference type="NCBI Taxonomy" id="334426"/>
    <lineage>
        <taxon>Eukaryota</taxon>
        <taxon>Metazoa</taxon>
        <taxon>Ecdysozoa</taxon>
        <taxon>Nematoda</taxon>
        <taxon>Chromadorea</taxon>
        <taxon>Rhabditida</taxon>
        <taxon>Rhabditina</taxon>
        <taxon>Rhabditomorpha</taxon>
        <taxon>Strongyloidea</taxon>
        <taxon>Metastrongylidae</taxon>
        <taxon>Angiostrongylus</taxon>
    </lineage>
</organism>
<reference evidence="1 2" key="2">
    <citation type="submission" date="2018-11" db="EMBL/GenBank/DDBJ databases">
        <authorList>
            <consortium name="Pathogen Informatics"/>
        </authorList>
    </citation>
    <scope>NUCLEOTIDE SEQUENCE [LARGE SCALE GENOMIC DNA]</scope>
    <source>
        <strain evidence="1 2">Costa Rica</strain>
    </source>
</reference>
<evidence type="ECO:0000313" key="2">
    <source>
        <dbReference type="Proteomes" id="UP000267027"/>
    </source>
</evidence>
<sequence length="98" mass="10672">MGSKVGSFRPPEILHLRSSCQQIHAIFYVLILVKISTVFTSYGENGHESSCMKHFASSRYMAWLALQPTAYAMSRCVIAFGGGYSGAELVLSSVFASS</sequence>
<evidence type="ECO:0000313" key="1">
    <source>
        <dbReference type="EMBL" id="VDM58762.1"/>
    </source>
</evidence>